<evidence type="ECO:0000313" key="4">
    <source>
        <dbReference type="Proteomes" id="UP000003860"/>
    </source>
</evidence>
<organism evidence="3 4">
    <name type="scientific">Ruminiclostridium papyrosolvens DSM 2782</name>
    <dbReference type="NCBI Taxonomy" id="588581"/>
    <lineage>
        <taxon>Bacteria</taxon>
        <taxon>Bacillati</taxon>
        <taxon>Bacillota</taxon>
        <taxon>Clostridia</taxon>
        <taxon>Eubacteriales</taxon>
        <taxon>Oscillospiraceae</taxon>
        <taxon>Ruminiclostridium</taxon>
    </lineage>
</organism>
<dbReference type="OrthoDB" id="3235126at2"/>
<proteinExistence type="predicted"/>
<feature type="compositionally biased region" description="Polar residues" evidence="1">
    <location>
        <begin position="262"/>
        <end position="271"/>
    </location>
</feature>
<dbReference type="PANTHER" id="PTHR40050">
    <property type="entry name" value="INNER SPORE COAT PROTEIN H"/>
    <property type="match status" value="1"/>
</dbReference>
<sequence length="700" mass="77511">MITGKYINIIIAGVLLVVIVFTGIFMTVPGLIGISGDNSQPEYVTKLFNKDKIISIDIKADKKEWENMLKNATSEEYIQCDATINGITYKSVGIRPKGNSSLSMVANSNSDRYSFKLEFDHYIKGQTCMGMDKMVINNIQADSTYMKEYLSLDMMSYMGVTTPLYAYTDVKVNGEKWGLYLAVEAMEDAFAERNYGDDFGKLYKPETMGGKGNGMMKDFPGNQEGQKDTKRENGNQQQQSEAVKGATVQGNGTNDKSKTADTKNNQNQSANEGGRGFGGFGNNQGGGADLKYVDDKISSYSNIFDGEIFKGTDADYKRVIKAIKNLNNGTELEKYINVNECLKYFAVNTVVVNLDSYFSNMKHNYYLYEDNGQLTILPWDYNLAFAGFQSGSASAAVNFPIDTPVSGIEMSERPILNKLLEVDEYKVQYHKYLQEILNGYFNDGKFDKTVDGLNSLIGEYVKNDATAFFSYDKYTAGTAMLKEFGKLRAESIQGQLDGSIPSTTQAQSKASDKLIDASAINLSVMGTQGGGGRMGKDGENQPQQEQQQGNNQRPREGVDSAQGNQQQGKEQMPQGGMEPPQDNQQQGGGQGFGDMPDRDVMMQAMKIIQSANGKDLTEQQLQQLKALGMTDEQIKFVQNMPFGNGEMREGRFPEQKSKNDIKMQSVTQISVEDAVILGVCMVFMSVGMLFVAKFRRRKSS</sequence>
<dbReference type="Proteomes" id="UP000003860">
    <property type="component" value="Unassembled WGS sequence"/>
</dbReference>
<comment type="caution">
    <text evidence="3">The sequence shown here is derived from an EMBL/GenBank/DDBJ whole genome shotgun (WGS) entry which is preliminary data.</text>
</comment>
<reference evidence="3" key="1">
    <citation type="submission" date="2009-07" db="EMBL/GenBank/DDBJ databases">
        <authorList>
            <consortium name="US DOE Joint Genome Institute (JGI-PGF)"/>
            <person name="Lucas S."/>
            <person name="Copeland A."/>
            <person name="Lapidus A."/>
            <person name="Glavina del Rio T."/>
            <person name="Tice H."/>
            <person name="Bruce D."/>
            <person name="Goodwin L."/>
            <person name="Pitluck S."/>
            <person name="Larimer F."/>
            <person name="Land M.L."/>
            <person name="Mouttaki H."/>
            <person name="He Z."/>
            <person name="Zhou J."/>
            <person name="Hemme C.L."/>
        </authorList>
    </citation>
    <scope>NUCLEOTIDE SEQUENCE</scope>
    <source>
        <strain evidence="3">DSM 2782</strain>
    </source>
</reference>
<keyword evidence="2" id="KW-0812">Transmembrane</keyword>
<feature type="transmembrane region" description="Helical" evidence="2">
    <location>
        <begin position="7"/>
        <end position="32"/>
    </location>
</feature>
<dbReference type="EMBL" id="ACXX02000008">
    <property type="protein sequence ID" value="EGD47323.1"/>
    <property type="molecule type" value="Genomic_DNA"/>
</dbReference>
<feature type="compositionally biased region" description="Gly residues" evidence="1">
    <location>
        <begin position="273"/>
        <end position="282"/>
    </location>
</feature>
<feature type="transmembrane region" description="Helical" evidence="2">
    <location>
        <begin position="674"/>
        <end position="692"/>
    </location>
</feature>
<accession>F1TE83</accession>
<dbReference type="PANTHER" id="PTHR40050:SF1">
    <property type="entry name" value="INNER SPORE COAT PROTEIN H"/>
    <property type="match status" value="1"/>
</dbReference>
<keyword evidence="2" id="KW-0472">Membrane</keyword>
<gene>
    <name evidence="3" type="ORF">Cpap_1906</name>
</gene>
<keyword evidence="4" id="KW-1185">Reference proteome</keyword>
<feature type="region of interest" description="Disordered" evidence="1">
    <location>
        <begin position="525"/>
        <end position="597"/>
    </location>
</feature>
<reference evidence="3" key="2">
    <citation type="submission" date="2011-01" db="EMBL/GenBank/DDBJ databases">
        <title>The Non-contiguous Finished genome of Clostridium papyrosolvens.</title>
        <authorList>
            <person name="Lucas S."/>
            <person name="Copeland A."/>
            <person name="Lapidus A."/>
            <person name="Cheng J.-F."/>
            <person name="Goodwin L."/>
            <person name="Pitluck S."/>
            <person name="Misra M."/>
            <person name="Chertkov O."/>
            <person name="Detter J.C."/>
            <person name="Han C."/>
            <person name="Tapia R."/>
            <person name="Land M."/>
            <person name="Hauser L."/>
            <person name="Kyrpides N."/>
            <person name="Ivanova N."/>
            <person name="Pagani I."/>
            <person name="Mouttaki H."/>
            <person name="He Z."/>
            <person name="Zhou J."/>
            <person name="Hemme C.L."/>
            <person name="Woyke T."/>
        </authorList>
    </citation>
    <scope>NUCLEOTIDE SEQUENCE [LARGE SCALE GENOMIC DNA]</scope>
    <source>
        <strain evidence="3">DSM 2782</strain>
    </source>
</reference>
<dbReference type="Pfam" id="PF08757">
    <property type="entry name" value="CotH"/>
    <property type="match status" value="2"/>
</dbReference>
<feature type="compositionally biased region" description="Low complexity" evidence="1">
    <location>
        <begin position="540"/>
        <end position="552"/>
    </location>
</feature>
<feature type="region of interest" description="Disordered" evidence="1">
    <location>
        <begin position="210"/>
        <end position="282"/>
    </location>
</feature>
<dbReference type="InterPro" id="IPR014867">
    <property type="entry name" value="Spore_coat_CotH_CotH2/3/7"/>
</dbReference>
<dbReference type="STRING" id="588581.Cpap_1906"/>
<dbReference type="eggNOG" id="COG5337">
    <property type="taxonomic scope" value="Bacteria"/>
</dbReference>
<protein>
    <submittedName>
        <fullName evidence="3">Spore coat protein CotH</fullName>
    </submittedName>
</protein>
<evidence type="ECO:0000313" key="3">
    <source>
        <dbReference type="EMBL" id="EGD47323.1"/>
    </source>
</evidence>
<keyword evidence="2" id="KW-1133">Transmembrane helix</keyword>
<name>F1TE83_9FIRM</name>
<dbReference type="AlphaFoldDB" id="F1TE83"/>
<evidence type="ECO:0000256" key="1">
    <source>
        <dbReference type="SAM" id="MobiDB-lite"/>
    </source>
</evidence>
<evidence type="ECO:0000256" key="2">
    <source>
        <dbReference type="SAM" id="Phobius"/>
    </source>
</evidence>
<dbReference type="RefSeq" id="WP_004619711.1">
    <property type="nucleotide sequence ID" value="NZ_ACXX02000008.1"/>
</dbReference>